<accession>A0A657XKP1</accession>
<dbReference type="Proteomes" id="UP000640299">
    <property type="component" value="Chromosome"/>
</dbReference>
<dbReference type="Gene3D" id="3.40.50.360">
    <property type="match status" value="1"/>
</dbReference>
<evidence type="ECO:0000313" key="8">
    <source>
        <dbReference type="Proteomes" id="UP001204068"/>
    </source>
</evidence>
<accession>A0A1X0TZQ9</accession>
<comment type="similarity">
    <text evidence="2 3">Belongs to the NrdI family.</text>
</comment>
<dbReference type="InterPro" id="IPR004465">
    <property type="entry name" value="RNR_NrdI"/>
</dbReference>
<dbReference type="NCBIfam" id="TIGR00333">
    <property type="entry name" value="nrdI"/>
    <property type="match status" value="1"/>
</dbReference>
<organism evidence="5 8">
    <name type="scientific">Mammaliicoccus sciuri</name>
    <name type="common">Staphylococcus sciuri</name>
    <dbReference type="NCBI Taxonomy" id="1296"/>
    <lineage>
        <taxon>Bacteria</taxon>
        <taxon>Bacillati</taxon>
        <taxon>Bacillota</taxon>
        <taxon>Bacilli</taxon>
        <taxon>Bacillales</taxon>
        <taxon>Staphylococcaceae</taxon>
        <taxon>Mammaliicoccus</taxon>
    </lineage>
</organism>
<dbReference type="EMBL" id="CP069389">
    <property type="protein sequence ID" value="QRN90819.1"/>
    <property type="molecule type" value="Genomic_DNA"/>
</dbReference>
<evidence type="ECO:0000313" key="5">
    <source>
        <dbReference type="EMBL" id="MCQ9302384.1"/>
    </source>
</evidence>
<gene>
    <name evidence="3 5" type="primary">nrdI</name>
    <name evidence="4" type="ORF">CEP64_09775</name>
    <name evidence="6" type="ORF">JRU67_12290</name>
    <name evidence="5" type="ORF">NQ032_01970</name>
</gene>
<dbReference type="Pfam" id="PF07972">
    <property type="entry name" value="Flavodoxin_NdrI"/>
    <property type="match status" value="1"/>
</dbReference>
<reference evidence="7" key="1">
    <citation type="submission" date="2017-06" db="EMBL/GenBank/DDBJ databases">
        <title>FDA dAtabase for Regulatory Grade micrObial Sequences (FDA-ARGOS): Supporting development and validation of Infectious Disease Dx tests.</title>
        <authorList>
            <person name="Goldberg B."/>
            <person name="Campos J."/>
            <person name="Tallon L."/>
            <person name="Sadzewicz L."/>
            <person name="Sengamalay N."/>
            <person name="Ott S."/>
            <person name="Godinez A."/>
            <person name="Nagaraj S."/>
            <person name="Vavikolanu K."/>
            <person name="Nadendla S."/>
            <person name="George J."/>
            <person name="Geyer C."/>
            <person name="Sichtig H."/>
        </authorList>
    </citation>
    <scope>NUCLEOTIDE SEQUENCE [LARGE SCALE GENOMIC DNA]</scope>
    <source>
        <strain evidence="7">FDAARGOS_285</strain>
    </source>
</reference>
<dbReference type="GO" id="GO:0010181">
    <property type="term" value="F:FMN binding"/>
    <property type="evidence" value="ECO:0007669"/>
    <property type="project" value="InterPro"/>
</dbReference>
<reference evidence="6" key="3">
    <citation type="submission" date="2021-02" db="EMBL/GenBank/DDBJ databases">
        <title>cfr and optrA-positive Staphylococcus spp.</title>
        <authorList>
            <person name="Chen L."/>
        </authorList>
    </citation>
    <scope>NUCLEOTIDE SEQUENCE</scope>
    <source>
        <strain evidence="6">GDQ20D70P</strain>
    </source>
</reference>
<comment type="function">
    <text evidence="1 3">Probably involved in ribonucleotide reductase function.</text>
</comment>
<dbReference type="PIRSF" id="PIRSF005087">
    <property type="entry name" value="NrdI"/>
    <property type="match status" value="1"/>
</dbReference>
<dbReference type="eggNOG" id="COG1780">
    <property type="taxonomic scope" value="Bacteria"/>
</dbReference>
<proteinExistence type="inferred from homology"/>
<dbReference type="EMBL" id="CP022046">
    <property type="protein sequence ID" value="ASE34870.1"/>
    <property type="molecule type" value="Genomic_DNA"/>
</dbReference>
<dbReference type="PANTHER" id="PTHR37297">
    <property type="entry name" value="PROTEIN NRDI"/>
    <property type="match status" value="1"/>
</dbReference>
<dbReference type="HAMAP" id="MF_00128">
    <property type="entry name" value="NrdI"/>
    <property type="match status" value="1"/>
</dbReference>
<dbReference type="Proteomes" id="UP001204068">
    <property type="component" value="Unassembled WGS sequence"/>
</dbReference>
<dbReference type="EMBL" id="JANILD010000001">
    <property type="protein sequence ID" value="MCQ9302384.1"/>
    <property type="molecule type" value="Genomic_DNA"/>
</dbReference>
<dbReference type="AlphaFoldDB" id="A0A1X0TZQ9"/>
<evidence type="ECO:0000256" key="3">
    <source>
        <dbReference type="HAMAP-Rule" id="MF_00128"/>
    </source>
</evidence>
<dbReference type="SUPFAM" id="SSF52218">
    <property type="entry name" value="Flavoproteins"/>
    <property type="match status" value="1"/>
</dbReference>
<reference evidence="4" key="2">
    <citation type="submission" date="2017-12" db="EMBL/GenBank/DDBJ databases">
        <title>FDA dAtabase for Regulatory Grade micrObial Sequences (FDA-ARGOS): Supporting development and validation of Infectious Disease Dx tests.</title>
        <authorList>
            <person name="Campos J."/>
            <person name="Goldberg B."/>
            <person name="Tallon L."/>
            <person name="Sadzewicz L."/>
            <person name="Sengamalay N."/>
            <person name="Ott S."/>
            <person name="Godinez A."/>
            <person name="Nagaraj S."/>
            <person name="Vavikolanu K."/>
            <person name="Vyas G."/>
            <person name="Nadendla S."/>
            <person name="Aluvathingal J."/>
            <person name="Geyer C."/>
            <person name="Nandy P."/>
            <person name="Hobson J."/>
            <person name="Sichtig H."/>
        </authorList>
    </citation>
    <scope>NUCLEOTIDE SEQUENCE</scope>
    <source>
        <strain evidence="4">FDAARGOS_285</strain>
    </source>
</reference>
<dbReference type="RefSeq" id="WP_025905413.1">
    <property type="nucleotide sequence ID" value="NZ_CAJVGN010000001.1"/>
</dbReference>
<evidence type="ECO:0000313" key="7">
    <source>
        <dbReference type="Proteomes" id="UP000197058"/>
    </source>
</evidence>
<dbReference type="InterPro" id="IPR020852">
    <property type="entry name" value="RNR_Ib_NrdI_bac"/>
</dbReference>
<protein>
    <recommendedName>
        <fullName evidence="3">Protein NrdI</fullName>
    </recommendedName>
</protein>
<dbReference type="GeneID" id="48593656"/>
<dbReference type="PANTHER" id="PTHR37297:SF1">
    <property type="entry name" value="PROTEIN NRDI"/>
    <property type="match status" value="1"/>
</dbReference>
<evidence type="ECO:0000313" key="6">
    <source>
        <dbReference type="EMBL" id="QRN90819.1"/>
    </source>
</evidence>
<sequence>MKIIYYSLTGNVRRFIQRAGLSDTMALTEANKTNEINEPFIMVTGTIGFGQVPDTVQDFLKVNHHNLKAVAGSGNRNWGQNFAKASEEIANQYHVPLLMKFELHGNQAIADEFKEKVVNLYENDKQTKEKSY</sequence>
<dbReference type="InterPro" id="IPR029039">
    <property type="entry name" value="Flavoprotein-like_sf"/>
</dbReference>
<name>A0A1X0TZQ9_MAMSC</name>
<evidence type="ECO:0000313" key="4">
    <source>
        <dbReference type="EMBL" id="ASE34870.1"/>
    </source>
</evidence>
<reference evidence="5" key="4">
    <citation type="submission" date="2022-07" db="EMBL/GenBank/DDBJ databases">
        <title>Bacterial species isolated from the porcine tonsil microbiota.</title>
        <authorList>
            <person name="Oliveira I.M.F."/>
        </authorList>
    </citation>
    <scope>NUCLEOTIDE SEQUENCE</scope>
    <source>
        <strain evidence="5">8QC2O2</strain>
    </source>
</reference>
<dbReference type="KEGG" id="sscu:CEP64_09775"/>
<evidence type="ECO:0000256" key="1">
    <source>
        <dbReference type="ARBA" id="ARBA00003999"/>
    </source>
</evidence>
<dbReference type="Proteomes" id="UP000197058">
    <property type="component" value="Chromosome"/>
</dbReference>
<evidence type="ECO:0000256" key="2">
    <source>
        <dbReference type="ARBA" id="ARBA00009942"/>
    </source>
</evidence>